<organism evidence="4 5">
    <name type="scientific">Polychaeton citri CBS 116435</name>
    <dbReference type="NCBI Taxonomy" id="1314669"/>
    <lineage>
        <taxon>Eukaryota</taxon>
        <taxon>Fungi</taxon>
        <taxon>Dikarya</taxon>
        <taxon>Ascomycota</taxon>
        <taxon>Pezizomycotina</taxon>
        <taxon>Dothideomycetes</taxon>
        <taxon>Dothideomycetidae</taxon>
        <taxon>Capnodiales</taxon>
        <taxon>Capnodiaceae</taxon>
        <taxon>Polychaeton</taxon>
    </lineage>
</organism>
<dbReference type="Pfam" id="PF12796">
    <property type="entry name" value="Ank_2"/>
    <property type="match status" value="1"/>
</dbReference>
<evidence type="ECO:0000313" key="4">
    <source>
        <dbReference type="EMBL" id="KAF2723453.1"/>
    </source>
</evidence>
<feature type="repeat" description="ANK" evidence="3">
    <location>
        <begin position="50"/>
        <end position="82"/>
    </location>
</feature>
<feature type="repeat" description="ANK" evidence="3">
    <location>
        <begin position="17"/>
        <end position="49"/>
    </location>
</feature>
<comment type="caution">
    <text evidence="4">The sequence shown here is derived from an EMBL/GenBank/DDBJ whole genome shotgun (WGS) entry which is preliminary data.</text>
</comment>
<dbReference type="Proteomes" id="UP000799441">
    <property type="component" value="Unassembled WGS sequence"/>
</dbReference>
<protein>
    <submittedName>
        <fullName evidence="4">Ankyrin</fullName>
    </submittedName>
</protein>
<sequence>MNSVSGANPSFNRRRESKRTPLHWAAAYGHLAIVRLLLSSGGDRDARTTFGRTPVLEAMVENKLDVLTYLLDQGASVNTRTNSGWTMLHDAAANGKVDAVQMLIERGADKGHARLESKDSQGSTPLHYAVRAQKFLPVRRLLRLGASTIAKDLNGNTPL</sequence>
<dbReference type="PROSITE" id="PS50297">
    <property type="entry name" value="ANK_REP_REGION"/>
    <property type="match status" value="4"/>
</dbReference>
<keyword evidence="5" id="KW-1185">Reference proteome</keyword>
<dbReference type="InterPro" id="IPR036770">
    <property type="entry name" value="Ankyrin_rpt-contain_sf"/>
</dbReference>
<dbReference type="SMART" id="SM00248">
    <property type="entry name" value="ANK"/>
    <property type="match status" value="4"/>
</dbReference>
<evidence type="ECO:0000256" key="2">
    <source>
        <dbReference type="ARBA" id="ARBA00023043"/>
    </source>
</evidence>
<feature type="repeat" description="ANK" evidence="3">
    <location>
        <begin position="83"/>
        <end position="109"/>
    </location>
</feature>
<evidence type="ECO:0000256" key="1">
    <source>
        <dbReference type="ARBA" id="ARBA00022737"/>
    </source>
</evidence>
<proteinExistence type="predicted"/>
<feature type="repeat" description="ANK" evidence="3">
    <location>
        <begin position="121"/>
        <end position="153"/>
    </location>
</feature>
<dbReference type="PRINTS" id="PR01415">
    <property type="entry name" value="ANKYRIN"/>
</dbReference>
<name>A0A9P4QA64_9PEZI</name>
<dbReference type="Gene3D" id="1.25.40.20">
    <property type="entry name" value="Ankyrin repeat-containing domain"/>
    <property type="match status" value="2"/>
</dbReference>
<dbReference type="EMBL" id="MU003776">
    <property type="protein sequence ID" value="KAF2723453.1"/>
    <property type="molecule type" value="Genomic_DNA"/>
</dbReference>
<dbReference type="Pfam" id="PF00023">
    <property type="entry name" value="Ank"/>
    <property type="match status" value="1"/>
</dbReference>
<feature type="non-terminal residue" evidence="4">
    <location>
        <position position="159"/>
    </location>
</feature>
<dbReference type="PROSITE" id="PS50088">
    <property type="entry name" value="ANK_REPEAT"/>
    <property type="match status" value="4"/>
</dbReference>
<dbReference type="SUPFAM" id="SSF48403">
    <property type="entry name" value="Ankyrin repeat"/>
    <property type="match status" value="1"/>
</dbReference>
<dbReference type="InterPro" id="IPR002110">
    <property type="entry name" value="Ankyrin_rpt"/>
</dbReference>
<reference evidence="4" key="1">
    <citation type="journal article" date="2020" name="Stud. Mycol.">
        <title>101 Dothideomycetes genomes: a test case for predicting lifestyles and emergence of pathogens.</title>
        <authorList>
            <person name="Haridas S."/>
            <person name="Albert R."/>
            <person name="Binder M."/>
            <person name="Bloem J."/>
            <person name="Labutti K."/>
            <person name="Salamov A."/>
            <person name="Andreopoulos B."/>
            <person name="Baker S."/>
            <person name="Barry K."/>
            <person name="Bills G."/>
            <person name="Bluhm B."/>
            <person name="Cannon C."/>
            <person name="Castanera R."/>
            <person name="Culley D."/>
            <person name="Daum C."/>
            <person name="Ezra D."/>
            <person name="Gonzalez J."/>
            <person name="Henrissat B."/>
            <person name="Kuo A."/>
            <person name="Liang C."/>
            <person name="Lipzen A."/>
            <person name="Lutzoni F."/>
            <person name="Magnuson J."/>
            <person name="Mondo S."/>
            <person name="Nolan M."/>
            <person name="Ohm R."/>
            <person name="Pangilinan J."/>
            <person name="Park H.-J."/>
            <person name="Ramirez L."/>
            <person name="Alfaro M."/>
            <person name="Sun H."/>
            <person name="Tritt A."/>
            <person name="Yoshinaga Y."/>
            <person name="Zwiers L.-H."/>
            <person name="Turgeon B."/>
            <person name="Goodwin S."/>
            <person name="Spatafora J."/>
            <person name="Crous P."/>
            <person name="Grigoriev I."/>
        </authorList>
    </citation>
    <scope>NUCLEOTIDE SEQUENCE</scope>
    <source>
        <strain evidence="4">CBS 116435</strain>
    </source>
</reference>
<dbReference type="PANTHER" id="PTHR24171">
    <property type="entry name" value="ANKYRIN REPEAT DOMAIN-CONTAINING PROTEIN 39-RELATED"/>
    <property type="match status" value="1"/>
</dbReference>
<dbReference type="PANTHER" id="PTHR24171:SF9">
    <property type="entry name" value="ANKYRIN REPEAT DOMAIN-CONTAINING PROTEIN 39"/>
    <property type="match status" value="1"/>
</dbReference>
<evidence type="ECO:0000313" key="5">
    <source>
        <dbReference type="Proteomes" id="UP000799441"/>
    </source>
</evidence>
<evidence type="ECO:0000256" key="3">
    <source>
        <dbReference type="PROSITE-ProRule" id="PRU00023"/>
    </source>
</evidence>
<keyword evidence="1" id="KW-0677">Repeat</keyword>
<keyword evidence="2 3" id="KW-0040">ANK repeat</keyword>
<accession>A0A9P4QA64</accession>
<dbReference type="AlphaFoldDB" id="A0A9P4QA64"/>
<gene>
    <name evidence="4" type="ORF">K431DRAFT_242863</name>
</gene>
<dbReference type="OrthoDB" id="341259at2759"/>